<dbReference type="SUPFAM" id="SSF63737">
    <property type="entry name" value="Leukotriene A4 hydrolase N-terminal domain"/>
    <property type="match status" value="1"/>
</dbReference>
<dbReference type="GO" id="GO:0042277">
    <property type="term" value="F:peptide binding"/>
    <property type="evidence" value="ECO:0007669"/>
    <property type="project" value="TreeGrafter"/>
</dbReference>
<dbReference type="PANTHER" id="PTHR11533">
    <property type="entry name" value="PROTEASE M1 ZINC METALLOPROTEASE"/>
    <property type="match status" value="1"/>
</dbReference>
<reference evidence="4" key="1">
    <citation type="submission" date="2018-02" db="EMBL/GenBank/DDBJ databases">
        <authorList>
            <person name="Hausmann B."/>
        </authorList>
    </citation>
    <scope>NUCLEOTIDE SEQUENCE [LARGE SCALE GENOMIC DNA]</scope>
    <source>
        <strain evidence="4">Peat soil MAG SbA1</strain>
    </source>
</reference>
<dbReference type="InterPro" id="IPR027268">
    <property type="entry name" value="Peptidase_M4/M1_CTD_sf"/>
</dbReference>
<organism evidence="3 4">
    <name type="scientific">Candidatus Sulfotelmatobacter kueseliae</name>
    <dbReference type="NCBI Taxonomy" id="2042962"/>
    <lineage>
        <taxon>Bacteria</taxon>
        <taxon>Pseudomonadati</taxon>
        <taxon>Acidobacteriota</taxon>
        <taxon>Terriglobia</taxon>
        <taxon>Terriglobales</taxon>
        <taxon>Candidatus Korobacteraceae</taxon>
        <taxon>Candidatus Sulfotelmatobacter</taxon>
    </lineage>
</organism>
<dbReference type="OrthoDB" id="9762302at2"/>
<keyword evidence="3" id="KW-0645">Protease</keyword>
<dbReference type="PROSITE" id="PS50005">
    <property type="entry name" value="TPR"/>
    <property type="match status" value="2"/>
</dbReference>
<dbReference type="AlphaFoldDB" id="A0A2U3KWM8"/>
<proteinExistence type="predicted"/>
<dbReference type="SMART" id="SM00028">
    <property type="entry name" value="TPR"/>
    <property type="match status" value="3"/>
</dbReference>
<dbReference type="SUPFAM" id="SSF55486">
    <property type="entry name" value="Metalloproteases ('zincins'), catalytic domain"/>
    <property type="match status" value="1"/>
</dbReference>
<dbReference type="EMBL" id="OMOD01000146">
    <property type="protein sequence ID" value="SPF44065.1"/>
    <property type="molecule type" value="Genomic_DNA"/>
</dbReference>
<dbReference type="InterPro" id="IPR011990">
    <property type="entry name" value="TPR-like_helical_dom_sf"/>
</dbReference>
<dbReference type="Proteomes" id="UP000238701">
    <property type="component" value="Unassembled WGS sequence"/>
</dbReference>
<keyword evidence="1" id="KW-0802">TPR repeat</keyword>
<feature type="repeat" description="TPR" evidence="1">
    <location>
        <begin position="627"/>
        <end position="660"/>
    </location>
</feature>
<protein>
    <submittedName>
        <fullName evidence="3">Peptidase M1, membrane alanine aminopeptidase</fullName>
    </submittedName>
</protein>
<feature type="domain" description="Peptidase M1 membrane alanine aminopeptidase" evidence="2">
    <location>
        <begin position="305"/>
        <end position="452"/>
    </location>
</feature>
<dbReference type="Pfam" id="PF13414">
    <property type="entry name" value="TPR_11"/>
    <property type="match status" value="1"/>
</dbReference>
<keyword evidence="3" id="KW-0378">Hydrolase</keyword>
<evidence type="ECO:0000313" key="4">
    <source>
        <dbReference type="Proteomes" id="UP000238701"/>
    </source>
</evidence>
<dbReference type="InterPro" id="IPR042097">
    <property type="entry name" value="Aminopeptidase_N-like_N_sf"/>
</dbReference>
<dbReference type="InterPro" id="IPR014782">
    <property type="entry name" value="Peptidase_M1_dom"/>
</dbReference>
<accession>A0A2U3KWM8</accession>
<dbReference type="GO" id="GO:0043171">
    <property type="term" value="P:peptide catabolic process"/>
    <property type="evidence" value="ECO:0007669"/>
    <property type="project" value="TreeGrafter"/>
</dbReference>
<gene>
    <name evidence="3" type="ORF">SBA1_510002</name>
</gene>
<evidence type="ECO:0000313" key="3">
    <source>
        <dbReference type="EMBL" id="SPF44065.1"/>
    </source>
</evidence>
<dbReference type="SUPFAM" id="SSF48452">
    <property type="entry name" value="TPR-like"/>
    <property type="match status" value="1"/>
</dbReference>
<dbReference type="GO" id="GO:0005737">
    <property type="term" value="C:cytoplasm"/>
    <property type="evidence" value="ECO:0007669"/>
    <property type="project" value="TreeGrafter"/>
</dbReference>
<dbReference type="Gene3D" id="2.60.40.1730">
    <property type="entry name" value="tricorn interacting facor f3 domain"/>
    <property type="match status" value="1"/>
</dbReference>
<dbReference type="GO" id="GO:0005615">
    <property type="term" value="C:extracellular space"/>
    <property type="evidence" value="ECO:0007669"/>
    <property type="project" value="TreeGrafter"/>
</dbReference>
<dbReference type="Gene3D" id="1.25.40.10">
    <property type="entry name" value="Tetratricopeptide repeat domain"/>
    <property type="match status" value="1"/>
</dbReference>
<dbReference type="InterPro" id="IPR050344">
    <property type="entry name" value="Peptidase_M1_aminopeptidases"/>
</dbReference>
<dbReference type="GO" id="GO:0008270">
    <property type="term" value="F:zinc ion binding"/>
    <property type="evidence" value="ECO:0007669"/>
    <property type="project" value="InterPro"/>
</dbReference>
<dbReference type="GO" id="GO:0016020">
    <property type="term" value="C:membrane"/>
    <property type="evidence" value="ECO:0007669"/>
    <property type="project" value="TreeGrafter"/>
</dbReference>
<dbReference type="Gene3D" id="1.10.390.10">
    <property type="entry name" value="Neutral Protease Domain 2"/>
    <property type="match status" value="1"/>
</dbReference>
<feature type="repeat" description="TPR" evidence="1">
    <location>
        <begin position="555"/>
        <end position="588"/>
    </location>
</feature>
<dbReference type="GO" id="GO:0070006">
    <property type="term" value="F:metalloaminopeptidase activity"/>
    <property type="evidence" value="ECO:0007669"/>
    <property type="project" value="TreeGrafter"/>
</dbReference>
<evidence type="ECO:0000256" key="1">
    <source>
        <dbReference type="PROSITE-ProRule" id="PRU00339"/>
    </source>
</evidence>
<dbReference type="Pfam" id="PF01433">
    <property type="entry name" value="Peptidase_M1"/>
    <property type="match status" value="1"/>
</dbReference>
<dbReference type="PANTHER" id="PTHR11533:SF174">
    <property type="entry name" value="PUROMYCIN-SENSITIVE AMINOPEPTIDASE-RELATED"/>
    <property type="match status" value="1"/>
</dbReference>
<evidence type="ECO:0000259" key="2">
    <source>
        <dbReference type="Pfam" id="PF01433"/>
    </source>
</evidence>
<dbReference type="InterPro" id="IPR019734">
    <property type="entry name" value="TPR_rpt"/>
</dbReference>
<keyword evidence="3" id="KW-0031">Aminopeptidase</keyword>
<sequence length="684" mass="76096">MATDLRRVLCVPTSSLTLLLVLLLALPSWGAEKARLRVDDYQIEAELTPHLHTITARAKVKFTALQDLSVAVFELHNDLRVTKVLDEKNQPLSAERVTQDSTVRVPLPAGLAKDASTTLTFEYEGDLENADNSPVPGLKLAYIGDDTTYLLYAGRWFPVSGFGLNRFTSTIRITLPAHMIVIGSGNVTVADHPSSNKPNESVLPTKTFRFVSTKPSFPGTIIGGIFQEYKSDEAGMDLHVFFKPTHQSLAPAYTTTTVQEFTYFITLYGLPPSQRLNVVELPEDTVPYAWAPEIAGLAGSSITEKTNYRLLADAVAHQWWGVSVSPATKDDWWLSDGFSRYSEAMYVENAAGAAGLEEAVKDMSVGALAYDTMPLSSASKLDIYSTEFQSLATDKGAMILHMLRWVLGEDKYNKTMREFAEQFAGKSASMDDFKAIAEKNYGDQLTWFFSQWLDSTGAPEFKLKYTTYRLGGAAATAQGADKVPGFRVTGEVSQDLDLFRMPVDIRIDTDGKTENKRIEVVGTTSPFTIETFGRPRRISIDPDHHVLTNSSDVKLRASILRGQALQQQGDLSGALTEYNKALDLNKNSSLAHYRVAEVFFLQENYQSSANAYREALNGDGEPRWTEVWSHLQLGMIFDVTGQRERAVNEYHQALQTNDNTFGALEQVRRYLQKAYERPKEKSGQ</sequence>
<name>A0A2U3KWM8_9BACT</name>